<comment type="caution">
    <text evidence="3">The sequence shown here is derived from an EMBL/GenBank/DDBJ whole genome shotgun (WGS) entry which is preliminary data.</text>
</comment>
<dbReference type="Gene3D" id="2.60.120.1440">
    <property type="match status" value="1"/>
</dbReference>
<dbReference type="EMBL" id="PGTS01000004">
    <property type="protein sequence ID" value="PKR49240.1"/>
    <property type="molecule type" value="Genomic_DNA"/>
</dbReference>
<dbReference type="Proteomes" id="UP000233365">
    <property type="component" value="Unassembled WGS sequence"/>
</dbReference>
<keyword evidence="1" id="KW-0812">Transmembrane</keyword>
<feature type="transmembrane region" description="Helical" evidence="1">
    <location>
        <begin position="125"/>
        <end position="148"/>
    </location>
</feature>
<reference evidence="3 4" key="1">
    <citation type="submission" date="2017-11" db="EMBL/GenBank/DDBJ databases">
        <title>Biodiversity and function of Thalassospira species in the particle-attached aromatic-hydrocarbon-degrading consortia from the surface seawater of the China South Sea.</title>
        <authorList>
            <person name="Dong C."/>
            <person name="Liu R."/>
            <person name="Shao Z."/>
        </authorList>
    </citation>
    <scope>NUCLEOTIDE SEQUENCE [LARGE SCALE GENOMIC DNA]</scope>
    <source>
        <strain evidence="3 4">139Z-12</strain>
    </source>
</reference>
<name>A0ABX4R6Z3_9PROT</name>
<gene>
    <name evidence="3" type="ORF">CU041_12320</name>
</gene>
<organism evidence="3 4">
    <name type="scientific">Thalassospira povalilytica</name>
    <dbReference type="NCBI Taxonomy" id="732237"/>
    <lineage>
        <taxon>Bacteria</taxon>
        <taxon>Pseudomonadati</taxon>
        <taxon>Pseudomonadota</taxon>
        <taxon>Alphaproteobacteria</taxon>
        <taxon>Rhodospirillales</taxon>
        <taxon>Thalassospiraceae</taxon>
        <taxon>Thalassospira</taxon>
    </lineage>
</organism>
<evidence type="ECO:0000313" key="3">
    <source>
        <dbReference type="EMBL" id="PKR49240.1"/>
    </source>
</evidence>
<keyword evidence="4" id="KW-1185">Reference proteome</keyword>
<protein>
    <recommendedName>
        <fullName evidence="2">FecR protein domain-containing protein</fullName>
    </recommendedName>
</protein>
<dbReference type="InterPro" id="IPR006860">
    <property type="entry name" value="FecR"/>
</dbReference>
<proteinExistence type="predicted"/>
<dbReference type="Pfam" id="PF04773">
    <property type="entry name" value="FecR"/>
    <property type="match status" value="1"/>
</dbReference>
<accession>A0ABX4R6Z3</accession>
<dbReference type="Gene3D" id="3.55.50.30">
    <property type="match status" value="1"/>
</dbReference>
<dbReference type="PIRSF" id="PIRSF018266">
    <property type="entry name" value="FecR"/>
    <property type="match status" value="1"/>
</dbReference>
<keyword evidence="1" id="KW-0472">Membrane</keyword>
<evidence type="ECO:0000259" key="2">
    <source>
        <dbReference type="Pfam" id="PF04773"/>
    </source>
</evidence>
<evidence type="ECO:0000313" key="4">
    <source>
        <dbReference type="Proteomes" id="UP000233365"/>
    </source>
</evidence>
<dbReference type="PANTHER" id="PTHR30273:SF2">
    <property type="entry name" value="PROTEIN FECR"/>
    <property type="match status" value="1"/>
</dbReference>
<evidence type="ECO:0000256" key="1">
    <source>
        <dbReference type="SAM" id="Phobius"/>
    </source>
</evidence>
<sequence length="360" mass="39660">MERHNAMTELTHPGSASEWIARLSEDPDNATLRREHDEWLKASAQNRADWDETLRVWQMLEMTVPVHSAEWELHQQDKTPQQDRISPARQLRPADHAGVVTGDRSARISLASPERARRSFARARTLIGMSVAAALAACLLVVLMPGWLTQFEADYATATYETGIYTLPDGSRLHLGPESAVAFDFSTDRQVTLLDGEAFFEVVPMTERPFTVQAQGIRTTVLGTAFNVRSSDYGVDVAVEHGRVRVDGDALGDGAELLAGDVAHIGPAGDVTRQSLSPALVGAWRNGQLIAKDRAFAEMVETVDRYYDGWVVISDADLAQKPLTGIYDLQNPKAALQVMADAQGAEIREISPWLMVVSRR</sequence>
<keyword evidence="1" id="KW-1133">Transmembrane helix</keyword>
<dbReference type="PANTHER" id="PTHR30273">
    <property type="entry name" value="PERIPLASMIC SIGNAL SENSOR AND SIGMA FACTOR ACTIVATOR FECR-RELATED"/>
    <property type="match status" value="1"/>
</dbReference>
<feature type="domain" description="FecR protein" evidence="2">
    <location>
        <begin position="154"/>
        <end position="245"/>
    </location>
</feature>
<dbReference type="InterPro" id="IPR012373">
    <property type="entry name" value="Ferrdict_sens_TM"/>
</dbReference>